<dbReference type="Pfam" id="PF00253">
    <property type="entry name" value="Ribosomal_S14"/>
    <property type="match status" value="1"/>
</dbReference>
<dbReference type="HOGENOM" id="CLU_139869_0_0_9"/>
<dbReference type="STRING" id="1364.LP2241_20322"/>
<evidence type="ECO:0000256" key="4">
    <source>
        <dbReference type="ARBA" id="ARBA00023274"/>
    </source>
</evidence>
<protein>
    <recommendedName>
        <fullName evidence="5 6">Small ribosomal subunit protein uS14</fullName>
    </recommendedName>
</protein>
<evidence type="ECO:0000256" key="1">
    <source>
        <dbReference type="ARBA" id="ARBA00009083"/>
    </source>
</evidence>
<dbReference type="PANTHER" id="PTHR19836">
    <property type="entry name" value="30S RIBOSOMAL PROTEIN S14"/>
    <property type="match status" value="1"/>
</dbReference>
<comment type="function">
    <text evidence="6">Binds 16S rRNA, required for the assembly of 30S particles and may also be responsible for determining the conformation of the 16S rRNA at the A site.</text>
</comment>
<dbReference type="GO" id="GO:0019843">
    <property type="term" value="F:rRNA binding"/>
    <property type="evidence" value="ECO:0007669"/>
    <property type="project" value="UniProtKB-UniRule"/>
</dbReference>
<keyword evidence="4 6" id="KW-0687">Ribonucleoprotein</keyword>
<organism evidence="7 8">
    <name type="scientific">Pseudolactococcus piscium MKFS47</name>
    <dbReference type="NCBI Taxonomy" id="297352"/>
    <lineage>
        <taxon>Bacteria</taxon>
        <taxon>Bacillati</taxon>
        <taxon>Bacillota</taxon>
        <taxon>Bacilli</taxon>
        <taxon>Lactobacillales</taxon>
        <taxon>Streptococcaceae</taxon>
        <taxon>Pseudolactococcus</taxon>
    </lineage>
</organism>
<dbReference type="GeneID" id="71636436"/>
<sequence>MAKKSKIAKFEKQKKLVERYAERRRELKEIGDYEALRKLPRDANPNRMRLRDNLDGRPRAYMRKFGMSRINFRRLAHEGKIPGVKKASW</sequence>
<dbReference type="Gene3D" id="4.10.830.10">
    <property type="entry name" value="30s Ribosomal Protein S14, Chain N"/>
    <property type="match status" value="1"/>
</dbReference>
<dbReference type="RefSeq" id="WP_047915127.1">
    <property type="nucleotide sequence ID" value="NZ_LN774769.1"/>
</dbReference>
<name>A0A0D6DVY5_9LACT</name>
<comment type="similarity">
    <text evidence="1 6">Belongs to the universal ribosomal protein uS14 family.</text>
</comment>
<evidence type="ECO:0000256" key="5">
    <source>
        <dbReference type="ARBA" id="ARBA00035167"/>
    </source>
</evidence>
<dbReference type="GO" id="GO:0003735">
    <property type="term" value="F:structural constituent of ribosome"/>
    <property type="evidence" value="ECO:0007669"/>
    <property type="project" value="InterPro"/>
</dbReference>
<gene>
    <name evidence="6 7" type="primary">rpsN</name>
    <name evidence="7" type="ORF">LACPI_0716</name>
</gene>
<dbReference type="AlphaFoldDB" id="A0A0D6DVY5"/>
<dbReference type="NCBIfam" id="NF006477">
    <property type="entry name" value="PRK08881.1"/>
    <property type="match status" value="1"/>
</dbReference>
<dbReference type="InterPro" id="IPR001209">
    <property type="entry name" value="Ribosomal_uS14"/>
</dbReference>
<dbReference type="InterPro" id="IPR023036">
    <property type="entry name" value="Ribosomal_uS14_bac/plastid"/>
</dbReference>
<dbReference type="EMBL" id="LN774769">
    <property type="protein sequence ID" value="CEN27916.1"/>
    <property type="molecule type" value="Genomic_DNA"/>
</dbReference>
<dbReference type="GO" id="GO:0005737">
    <property type="term" value="C:cytoplasm"/>
    <property type="evidence" value="ECO:0007669"/>
    <property type="project" value="UniProtKB-ARBA"/>
</dbReference>
<dbReference type="Proteomes" id="UP000033166">
    <property type="component" value="Chromosome I"/>
</dbReference>
<dbReference type="HAMAP" id="MF_00537">
    <property type="entry name" value="Ribosomal_uS14_1"/>
    <property type="match status" value="1"/>
</dbReference>
<dbReference type="InterPro" id="IPR043140">
    <property type="entry name" value="Ribosomal_uS14_sf"/>
</dbReference>
<evidence type="ECO:0000313" key="7">
    <source>
        <dbReference type="EMBL" id="CEN27916.1"/>
    </source>
</evidence>
<dbReference type="PANTHER" id="PTHR19836:SF19">
    <property type="entry name" value="SMALL RIBOSOMAL SUBUNIT PROTEIN US14M"/>
    <property type="match status" value="1"/>
</dbReference>
<evidence type="ECO:0000256" key="2">
    <source>
        <dbReference type="ARBA" id="ARBA00022730"/>
    </source>
</evidence>
<keyword evidence="3 6" id="KW-0689">Ribosomal protein</keyword>
<dbReference type="GO" id="GO:0006412">
    <property type="term" value="P:translation"/>
    <property type="evidence" value="ECO:0007669"/>
    <property type="project" value="UniProtKB-UniRule"/>
</dbReference>
<comment type="subunit">
    <text evidence="6">Part of the 30S ribosomal subunit. Contacts proteins S3 and S10.</text>
</comment>
<keyword evidence="6" id="KW-0694">RNA-binding</keyword>
<dbReference type="GO" id="GO:0015935">
    <property type="term" value="C:small ribosomal subunit"/>
    <property type="evidence" value="ECO:0007669"/>
    <property type="project" value="TreeGrafter"/>
</dbReference>
<proteinExistence type="inferred from homology"/>
<reference evidence="8" key="1">
    <citation type="submission" date="2015-01" db="EMBL/GenBank/DDBJ databases">
        <authorList>
            <person name="Andreevskaya M."/>
        </authorList>
    </citation>
    <scope>NUCLEOTIDE SEQUENCE [LARGE SCALE GENOMIC DNA]</scope>
    <source>
        <strain evidence="8">MKFS47</strain>
    </source>
</reference>
<keyword evidence="2 6" id="KW-0699">rRNA-binding</keyword>
<evidence type="ECO:0000256" key="3">
    <source>
        <dbReference type="ARBA" id="ARBA00022980"/>
    </source>
</evidence>
<dbReference type="KEGG" id="lpk:LACPI_0716"/>
<evidence type="ECO:0000256" key="6">
    <source>
        <dbReference type="HAMAP-Rule" id="MF_00537"/>
    </source>
</evidence>
<evidence type="ECO:0000313" key="8">
    <source>
        <dbReference type="Proteomes" id="UP000033166"/>
    </source>
</evidence>
<accession>A0A0D6DVY5</accession>
<dbReference type="SUPFAM" id="SSF57716">
    <property type="entry name" value="Glucocorticoid receptor-like (DNA-binding domain)"/>
    <property type="match status" value="1"/>
</dbReference>